<evidence type="ECO:0000313" key="3">
    <source>
        <dbReference type="EMBL" id="CAH0515862.1"/>
    </source>
</evidence>
<feature type="region of interest" description="Disordered" evidence="1">
    <location>
        <begin position="1"/>
        <end position="94"/>
    </location>
</feature>
<feature type="compositionally biased region" description="Basic residues" evidence="1">
    <location>
        <begin position="78"/>
        <end position="92"/>
    </location>
</feature>
<sequence>MTPPPQAGHVGPAPPMPPQVQAMMQEMYKKQPKLQQNQQMQPPVPYQQYQGGRGRGRNSGRGRGRGRGRGGFQQQHYRQNRGHNKFQCKRLRGTKDDVQDASRFYLPSFLEDPWKALEGGNEQGSEKDHDMVGNTQVGEGTQSRERVQVRHQEQCVAKDELGRVLFQPSFLEDPWISF</sequence>
<feature type="region of interest" description="Disordered" evidence="1">
    <location>
        <begin position="120"/>
        <end position="150"/>
    </location>
</feature>
<evidence type="ECO:0000313" key="2">
    <source>
        <dbReference type="EMBL" id="CAH0481561.1"/>
    </source>
</evidence>
<dbReference type="EMBL" id="CAKKTJ010000329">
    <property type="protein sequence ID" value="CAH0481561.1"/>
    <property type="molecule type" value="Genomic_DNA"/>
</dbReference>
<dbReference type="EMBL" id="CAKLCB010000144">
    <property type="protein sequence ID" value="CAH0515862.1"/>
    <property type="molecule type" value="Genomic_DNA"/>
</dbReference>
<dbReference type="Proteomes" id="UP001160483">
    <property type="component" value="Unassembled WGS sequence"/>
</dbReference>
<feature type="compositionally biased region" description="Pro residues" evidence="1">
    <location>
        <begin position="1"/>
        <end position="18"/>
    </location>
</feature>
<comment type="caution">
    <text evidence="2">The sequence shown here is derived from an EMBL/GenBank/DDBJ whole genome shotgun (WGS) entry which is preliminary data.</text>
</comment>
<gene>
    <name evidence="3" type="ORF">PBS001_LOCUS2557</name>
    <name evidence="2" type="ORF">PBS003_LOCUS8166</name>
</gene>
<organism evidence="2 5">
    <name type="scientific">Peronospora belbahrii</name>
    <dbReference type="NCBI Taxonomy" id="622444"/>
    <lineage>
        <taxon>Eukaryota</taxon>
        <taxon>Sar</taxon>
        <taxon>Stramenopiles</taxon>
        <taxon>Oomycota</taxon>
        <taxon>Peronosporomycetes</taxon>
        <taxon>Peronosporales</taxon>
        <taxon>Peronosporaceae</taxon>
        <taxon>Peronospora</taxon>
    </lineage>
</organism>
<protein>
    <submittedName>
        <fullName evidence="2">Uncharacterized protein</fullName>
    </submittedName>
</protein>
<accession>A0AAU9LCX9</accession>
<reference evidence="2 4" key="1">
    <citation type="submission" date="2021-11" db="EMBL/GenBank/DDBJ databases">
        <authorList>
            <person name="Islam A."/>
            <person name="Islam S."/>
            <person name="Flora M.S."/>
            <person name="Rahman M."/>
            <person name="Ziaur R.M."/>
            <person name="Epstein J.H."/>
            <person name="Hassan M."/>
            <person name="Klassen M."/>
            <person name="Woodard K."/>
            <person name="Webb A."/>
            <person name="Webby R.J."/>
            <person name="El Zowalaty M.E."/>
        </authorList>
    </citation>
    <scope>NUCLEOTIDE SEQUENCE</scope>
    <source>
        <strain evidence="3">Pbs1</strain>
        <strain evidence="2">Pbs3</strain>
    </source>
</reference>
<feature type="compositionally biased region" description="Basic residues" evidence="1">
    <location>
        <begin position="54"/>
        <end position="68"/>
    </location>
</feature>
<dbReference type="Proteomes" id="UP001158986">
    <property type="component" value="Unassembled WGS sequence"/>
</dbReference>
<evidence type="ECO:0000256" key="1">
    <source>
        <dbReference type="SAM" id="MobiDB-lite"/>
    </source>
</evidence>
<keyword evidence="4" id="KW-1185">Reference proteome</keyword>
<dbReference type="AlphaFoldDB" id="A0AAU9LCX9"/>
<feature type="compositionally biased region" description="Low complexity" evidence="1">
    <location>
        <begin position="35"/>
        <end position="50"/>
    </location>
</feature>
<proteinExistence type="predicted"/>
<name>A0AAU9LCX9_9STRA</name>
<evidence type="ECO:0000313" key="4">
    <source>
        <dbReference type="Proteomes" id="UP001158986"/>
    </source>
</evidence>
<evidence type="ECO:0000313" key="5">
    <source>
        <dbReference type="Proteomes" id="UP001160483"/>
    </source>
</evidence>